<comment type="similarity">
    <text evidence="2">Belongs to the CWC15 family.</text>
</comment>
<evidence type="ECO:0000256" key="2">
    <source>
        <dbReference type="ARBA" id="ARBA00006644"/>
    </source>
</evidence>
<organism evidence="6 7">
    <name type="scientific">Coemansia asiatica</name>
    <dbReference type="NCBI Taxonomy" id="1052880"/>
    <lineage>
        <taxon>Eukaryota</taxon>
        <taxon>Fungi</taxon>
        <taxon>Fungi incertae sedis</taxon>
        <taxon>Zoopagomycota</taxon>
        <taxon>Kickxellomycotina</taxon>
        <taxon>Kickxellomycetes</taxon>
        <taxon>Kickxellales</taxon>
        <taxon>Kickxellaceae</taxon>
        <taxon>Coemansia</taxon>
    </lineage>
</organism>
<comment type="function">
    <text evidence="1">Involved in pre-mRNA splicing.</text>
</comment>
<keyword evidence="4" id="KW-0508">mRNA splicing</keyword>
<proteinExistence type="inferred from homology"/>
<dbReference type="PANTHER" id="PTHR12718">
    <property type="entry name" value="CELL CYCLE CONTROL PROTEIN CWF15"/>
    <property type="match status" value="1"/>
</dbReference>
<evidence type="ECO:0000256" key="1">
    <source>
        <dbReference type="ARBA" id="ARBA00003777"/>
    </source>
</evidence>
<dbReference type="GO" id="GO:0003723">
    <property type="term" value="F:RNA binding"/>
    <property type="evidence" value="ECO:0007669"/>
    <property type="project" value="TreeGrafter"/>
</dbReference>
<evidence type="ECO:0000313" key="7">
    <source>
        <dbReference type="Proteomes" id="UP001145021"/>
    </source>
</evidence>
<comment type="caution">
    <text evidence="6">The sequence shown here is derived from an EMBL/GenBank/DDBJ whole genome shotgun (WGS) entry which is preliminary data.</text>
</comment>
<evidence type="ECO:0000256" key="4">
    <source>
        <dbReference type="ARBA" id="ARBA00023187"/>
    </source>
</evidence>
<dbReference type="AlphaFoldDB" id="A0A9W7XE60"/>
<dbReference type="Proteomes" id="UP001145021">
    <property type="component" value="Unassembled WGS sequence"/>
</dbReference>
<evidence type="ECO:0000313" key="6">
    <source>
        <dbReference type="EMBL" id="KAJ1642611.1"/>
    </source>
</evidence>
<dbReference type="PANTHER" id="PTHR12718:SF2">
    <property type="entry name" value="SPLICEOSOME-ASSOCIATED PROTEIN CWC15 HOMOLOG"/>
    <property type="match status" value="1"/>
</dbReference>
<feature type="region of interest" description="Disordered" evidence="5">
    <location>
        <begin position="1"/>
        <end position="49"/>
    </location>
</feature>
<sequence>MTTAARPTFNPAKGKANDELSYMVSAKDLPGHTRLKTRKPGQGKQGEYSVEELKRELKEAERKHFETKQLSYKPGTEAAQTDDDDTEDLAANRARYIEMAQMLDAASSEEESSSEDDVEDGDSSSGSGSEDESGDEEEDETALLMRELEKIKRERAEEKTRQEREAEESRLLNADSVLGANPLLGENDFSVKRRWDEDVVFRNQARGDNGKPKKRFVNDMLRSDFHRKFMKKYIH</sequence>
<reference evidence="6" key="1">
    <citation type="submission" date="2022-07" db="EMBL/GenBank/DDBJ databases">
        <title>Phylogenomic reconstructions and comparative analyses of Kickxellomycotina fungi.</title>
        <authorList>
            <person name="Reynolds N.K."/>
            <person name="Stajich J.E."/>
            <person name="Barry K."/>
            <person name="Grigoriev I.V."/>
            <person name="Crous P."/>
            <person name="Smith M.E."/>
        </authorList>
    </citation>
    <scope>NUCLEOTIDE SEQUENCE</scope>
    <source>
        <strain evidence="6">NBRC 105413</strain>
    </source>
</reference>
<name>A0A9W7XE60_9FUNG</name>
<evidence type="ECO:0000256" key="3">
    <source>
        <dbReference type="ARBA" id="ARBA00022664"/>
    </source>
</evidence>
<feature type="compositionally biased region" description="Acidic residues" evidence="5">
    <location>
        <begin position="107"/>
        <end position="122"/>
    </location>
</feature>
<gene>
    <name evidence="6" type="primary">CWC15</name>
    <name evidence="6" type="ORF">LPJ64_005556</name>
</gene>
<feature type="compositionally biased region" description="Acidic residues" evidence="5">
    <location>
        <begin position="129"/>
        <end position="141"/>
    </location>
</feature>
<evidence type="ECO:0000256" key="5">
    <source>
        <dbReference type="SAM" id="MobiDB-lite"/>
    </source>
</evidence>
<dbReference type="InterPro" id="IPR006973">
    <property type="entry name" value="Cwf_Cwc_15"/>
</dbReference>
<feature type="region of interest" description="Disordered" evidence="5">
    <location>
        <begin position="61"/>
        <end position="173"/>
    </location>
</feature>
<dbReference type="EMBL" id="JANBOH010000368">
    <property type="protein sequence ID" value="KAJ1642611.1"/>
    <property type="molecule type" value="Genomic_DNA"/>
</dbReference>
<keyword evidence="3" id="KW-0507">mRNA processing</keyword>
<protein>
    <submittedName>
        <fullName evidence="6">Complexed with cef1p</fullName>
    </submittedName>
</protein>
<dbReference type="GO" id="GO:0045292">
    <property type="term" value="P:mRNA cis splicing, via spliceosome"/>
    <property type="evidence" value="ECO:0007669"/>
    <property type="project" value="TreeGrafter"/>
</dbReference>
<accession>A0A9W7XE60</accession>
<dbReference type="Pfam" id="PF04889">
    <property type="entry name" value="Cwf_Cwc_15"/>
    <property type="match status" value="1"/>
</dbReference>
<dbReference type="GO" id="GO:0071013">
    <property type="term" value="C:catalytic step 2 spliceosome"/>
    <property type="evidence" value="ECO:0007669"/>
    <property type="project" value="TreeGrafter"/>
</dbReference>
<keyword evidence="7" id="KW-1185">Reference proteome</keyword>
<feature type="compositionally biased region" description="Basic and acidic residues" evidence="5">
    <location>
        <begin position="146"/>
        <end position="170"/>
    </location>
</feature>